<evidence type="ECO:0000313" key="3">
    <source>
        <dbReference type="Proteomes" id="UP001209878"/>
    </source>
</evidence>
<protein>
    <submittedName>
        <fullName evidence="2">Uncharacterized protein</fullName>
    </submittedName>
</protein>
<dbReference type="AlphaFoldDB" id="A0AAD9PEF6"/>
<name>A0AAD9PEF6_RIDPI</name>
<sequence>MGGRRVLLPWSVQTTDELTGQLALRPREVRTPRQQLSLLDVVKKFKMTRTVTVQHQKRDVFVPVGVCSMYVSHCHGSVFGCSAATALPPTSYSSPGDLSVDPYHDTHKGSSGEDLRVNGNLADKDKRRNLEFELRRPSSRKDSIRGFNSRGYFDRDSGEQPLQSARDGQLPPATKYGQFRPMGVRNNFLSGQQIPQQRAPQPPPPTTCRSEQDDLVAMGTNWNSLNSHRGGRSFTNGGSTMQLLQGGGPSRKVGGRSSLTGLNGSYRNHCNKDTEPRYPDPFIGAPHGFQQRIAELASLEAETIRKEKSSKAKKKAKAEKDS</sequence>
<comment type="caution">
    <text evidence="2">The sequence shown here is derived from an EMBL/GenBank/DDBJ whole genome shotgun (WGS) entry which is preliminary data.</text>
</comment>
<feature type="compositionally biased region" description="Basic and acidic residues" evidence="1">
    <location>
        <begin position="102"/>
        <end position="144"/>
    </location>
</feature>
<feature type="compositionally biased region" description="Polar residues" evidence="1">
    <location>
        <begin position="226"/>
        <end position="243"/>
    </location>
</feature>
<feature type="region of interest" description="Disordered" evidence="1">
    <location>
        <begin position="92"/>
        <end position="183"/>
    </location>
</feature>
<evidence type="ECO:0000313" key="2">
    <source>
        <dbReference type="EMBL" id="KAK2193334.1"/>
    </source>
</evidence>
<evidence type="ECO:0000256" key="1">
    <source>
        <dbReference type="SAM" id="MobiDB-lite"/>
    </source>
</evidence>
<feature type="compositionally biased region" description="Basic residues" evidence="1">
    <location>
        <begin position="311"/>
        <end position="322"/>
    </location>
</feature>
<dbReference type="EMBL" id="JAODUO010000014">
    <property type="protein sequence ID" value="KAK2193334.1"/>
    <property type="molecule type" value="Genomic_DNA"/>
</dbReference>
<proteinExistence type="predicted"/>
<dbReference type="Proteomes" id="UP001209878">
    <property type="component" value="Unassembled WGS sequence"/>
</dbReference>
<gene>
    <name evidence="2" type="ORF">NP493_15g03066</name>
</gene>
<feature type="compositionally biased region" description="Polar residues" evidence="1">
    <location>
        <begin position="257"/>
        <end position="266"/>
    </location>
</feature>
<reference evidence="2" key="1">
    <citation type="journal article" date="2023" name="Mol. Biol. Evol.">
        <title>Third-Generation Sequencing Reveals the Adaptive Role of the Epigenome in Three Deep-Sea Polychaetes.</title>
        <authorList>
            <person name="Perez M."/>
            <person name="Aroh O."/>
            <person name="Sun Y."/>
            <person name="Lan Y."/>
            <person name="Juniper S.K."/>
            <person name="Young C.R."/>
            <person name="Angers B."/>
            <person name="Qian P.Y."/>
        </authorList>
    </citation>
    <scope>NUCLEOTIDE SEQUENCE</scope>
    <source>
        <strain evidence="2">R07B-5</strain>
    </source>
</reference>
<accession>A0AAD9PEF6</accession>
<organism evidence="2 3">
    <name type="scientific">Ridgeia piscesae</name>
    <name type="common">Tubeworm</name>
    <dbReference type="NCBI Taxonomy" id="27915"/>
    <lineage>
        <taxon>Eukaryota</taxon>
        <taxon>Metazoa</taxon>
        <taxon>Spiralia</taxon>
        <taxon>Lophotrochozoa</taxon>
        <taxon>Annelida</taxon>
        <taxon>Polychaeta</taxon>
        <taxon>Sedentaria</taxon>
        <taxon>Canalipalpata</taxon>
        <taxon>Sabellida</taxon>
        <taxon>Siboglinidae</taxon>
        <taxon>Ridgeia</taxon>
    </lineage>
</organism>
<feature type="region of interest" description="Disordered" evidence="1">
    <location>
        <begin position="226"/>
        <end position="266"/>
    </location>
</feature>
<keyword evidence="3" id="KW-1185">Reference proteome</keyword>
<feature type="region of interest" description="Disordered" evidence="1">
    <location>
        <begin position="300"/>
        <end position="322"/>
    </location>
</feature>